<proteinExistence type="predicted"/>
<reference evidence="1" key="2">
    <citation type="submission" date="2021-04" db="EMBL/GenBank/DDBJ databases">
        <authorList>
            <person name="Gilroy R."/>
        </authorList>
    </citation>
    <scope>NUCLEOTIDE SEQUENCE</scope>
    <source>
        <strain evidence="1">ChiHjej12B11-14209</strain>
    </source>
</reference>
<dbReference type="Gene3D" id="1.10.1220.10">
    <property type="entry name" value="Met repressor-like"/>
    <property type="match status" value="1"/>
</dbReference>
<dbReference type="GO" id="GO:0006355">
    <property type="term" value="P:regulation of DNA-templated transcription"/>
    <property type="evidence" value="ECO:0007669"/>
    <property type="project" value="InterPro"/>
</dbReference>
<reference evidence="1" key="1">
    <citation type="journal article" date="2021" name="PeerJ">
        <title>Extensive microbial diversity within the chicken gut microbiome revealed by metagenomics and culture.</title>
        <authorList>
            <person name="Gilroy R."/>
            <person name="Ravi A."/>
            <person name="Getino M."/>
            <person name="Pursley I."/>
            <person name="Horton D.L."/>
            <person name="Alikhan N.F."/>
            <person name="Baker D."/>
            <person name="Gharbi K."/>
            <person name="Hall N."/>
            <person name="Watson M."/>
            <person name="Adriaenssens E.M."/>
            <person name="Foster-Nyarko E."/>
            <person name="Jarju S."/>
            <person name="Secka A."/>
            <person name="Antonio M."/>
            <person name="Oren A."/>
            <person name="Chaudhuri R.R."/>
            <person name="La Ragione R."/>
            <person name="Hildebrand F."/>
            <person name="Pallen M.J."/>
        </authorList>
    </citation>
    <scope>NUCLEOTIDE SEQUENCE</scope>
    <source>
        <strain evidence="1">ChiHjej12B11-14209</strain>
    </source>
</reference>
<gene>
    <name evidence="1" type="ORF">IAA19_04900</name>
</gene>
<dbReference type="InterPro" id="IPR010985">
    <property type="entry name" value="Ribbon_hlx_hlx"/>
</dbReference>
<organism evidence="1 2">
    <name type="scientific">Candidatus Olsenella pullistercoris</name>
    <dbReference type="NCBI Taxonomy" id="2838712"/>
    <lineage>
        <taxon>Bacteria</taxon>
        <taxon>Bacillati</taxon>
        <taxon>Actinomycetota</taxon>
        <taxon>Coriobacteriia</taxon>
        <taxon>Coriobacteriales</taxon>
        <taxon>Atopobiaceae</taxon>
        <taxon>Olsenella</taxon>
    </lineage>
</organism>
<sequence length="113" mass="13152">MPALQIRDLPQGLYDELRLRAEREHRSLAQQATVAIEQHLRLVPPTEQPARPLTEEEERQARIAKRKAIFARIDAMPKVEIPDDFPDIVEIIHEGREERLDRIGRECGLWPDS</sequence>
<name>A0A9D2JDG3_9ACTN</name>
<protein>
    <recommendedName>
        <fullName evidence="3">Arc-like DNA binding domain-containing protein</fullName>
    </recommendedName>
</protein>
<evidence type="ECO:0000313" key="2">
    <source>
        <dbReference type="Proteomes" id="UP000824062"/>
    </source>
</evidence>
<dbReference type="SUPFAM" id="SSF47598">
    <property type="entry name" value="Ribbon-helix-helix"/>
    <property type="match status" value="1"/>
</dbReference>
<evidence type="ECO:0008006" key="3">
    <source>
        <dbReference type="Google" id="ProtNLM"/>
    </source>
</evidence>
<comment type="caution">
    <text evidence="1">The sequence shown here is derived from an EMBL/GenBank/DDBJ whole genome shotgun (WGS) entry which is preliminary data.</text>
</comment>
<dbReference type="EMBL" id="DXBM01000044">
    <property type="protein sequence ID" value="HIZ46340.1"/>
    <property type="molecule type" value="Genomic_DNA"/>
</dbReference>
<dbReference type="InterPro" id="IPR013321">
    <property type="entry name" value="Arc_rbn_hlx_hlx"/>
</dbReference>
<dbReference type="AlphaFoldDB" id="A0A9D2JDG3"/>
<dbReference type="Proteomes" id="UP000824062">
    <property type="component" value="Unassembled WGS sequence"/>
</dbReference>
<accession>A0A9D2JDG3</accession>
<evidence type="ECO:0000313" key="1">
    <source>
        <dbReference type="EMBL" id="HIZ46340.1"/>
    </source>
</evidence>